<name>A0A4R4VDW8_9ACTN</name>
<dbReference type="AlphaFoldDB" id="A0A4R4VDW8"/>
<accession>A0A4R4VDW8</accession>
<dbReference type="PANTHER" id="PTHR35841:SF1">
    <property type="entry name" value="PHOSPHONATES-BINDING PERIPLASMIC PROTEIN"/>
    <property type="match status" value="1"/>
</dbReference>
<dbReference type="EMBL" id="SMKP01000321">
    <property type="protein sequence ID" value="TDD03728.1"/>
    <property type="molecule type" value="Genomic_DNA"/>
</dbReference>
<comment type="caution">
    <text evidence="3">The sequence shown here is derived from an EMBL/GenBank/DDBJ whole genome shotgun (WGS) entry which is preliminary data.</text>
</comment>
<evidence type="ECO:0000256" key="1">
    <source>
        <dbReference type="ARBA" id="ARBA00007162"/>
    </source>
</evidence>
<keyword evidence="4" id="KW-1185">Reference proteome</keyword>
<dbReference type="Proteomes" id="UP000294543">
    <property type="component" value="Unassembled WGS sequence"/>
</dbReference>
<gene>
    <name evidence="3" type="ORF">E1294_50520</name>
</gene>
<organism evidence="3 4">
    <name type="scientific">Nonomuraea diastatica</name>
    <dbReference type="NCBI Taxonomy" id="1848329"/>
    <lineage>
        <taxon>Bacteria</taxon>
        <taxon>Bacillati</taxon>
        <taxon>Actinomycetota</taxon>
        <taxon>Actinomycetes</taxon>
        <taxon>Streptosporangiales</taxon>
        <taxon>Streptosporangiaceae</taxon>
        <taxon>Nonomuraea</taxon>
    </lineage>
</organism>
<sequence length="329" mass="34626">MTCSSQSATSVAARTRFPRQARRLPVKRTLTALAMLGTLAAAGCSSASGSTGDTLRFAAVPVEQNIDPTAEYKDIIALIEKNTGMKVEFVRSTDYNAVIEGMVSGKIDLAEFGPLSYVLAKSNGAKIIPIASMVEKGGQPTYQSFGVVPANSEITGIDGFKGAKVCFVDPGSTSGYLFPSQGLMGAGIDPKTGIDAVMAGGHDNSVLSVAAGKCEAGFAENAMVEHILIDKGKLRPGQVKVVWKSAPIPMSPVAMRDELPADLKAKLTRTFTQDATKDRLVQLGICKDAASCRVTADPSIWGFQPVTDATFNPVRQVCAATRNEKCSKA</sequence>
<keyword evidence="2" id="KW-0732">Signal</keyword>
<dbReference type="NCBIfam" id="TIGR01098">
    <property type="entry name" value="3A0109s03R"/>
    <property type="match status" value="1"/>
</dbReference>
<dbReference type="OrthoDB" id="9764656at2"/>
<comment type="similarity">
    <text evidence="1">Belongs to the phosphate/phosphite/phosphonate binding protein family.</text>
</comment>
<protein>
    <submittedName>
        <fullName evidence="3">Phosphate/phosphite/phosphonate ABC transporter substrate-binding protein</fullName>
    </submittedName>
</protein>
<dbReference type="SUPFAM" id="SSF53850">
    <property type="entry name" value="Periplasmic binding protein-like II"/>
    <property type="match status" value="1"/>
</dbReference>
<dbReference type="GO" id="GO:0055085">
    <property type="term" value="P:transmembrane transport"/>
    <property type="evidence" value="ECO:0007669"/>
    <property type="project" value="InterPro"/>
</dbReference>
<proteinExistence type="inferred from homology"/>
<dbReference type="Gene3D" id="3.40.190.10">
    <property type="entry name" value="Periplasmic binding protein-like II"/>
    <property type="match status" value="2"/>
</dbReference>
<dbReference type="PANTHER" id="PTHR35841">
    <property type="entry name" value="PHOSPHONATES-BINDING PERIPLASMIC PROTEIN"/>
    <property type="match status" value="1"/>
</dbReference>
<evidence type="ECO:0000313" key="4">
    <source>
        <dbReference type="Proteomes" id="UP000294543"/>
    </source>
</evidence>
<dbReference type="InterPro" id="IPR005770">
    <property type="entry name" value="PhnD"/>
</dbReference>
<dbReference type="GO" id="GO:0043190">
    <property type="term" value="C:ATP-binding cassette (ABC) transporter complex"/>
    <property type="evidence" value="ECO:0007669"/>
    <property type="project" value="InterPro"/>
</dbReference>
<dbReference type="Pfam" id="PF12974">
    <property type="entry name" value="Phosphonate-bd"/>
    <property type="match status" value="1"/>
</dbReference>
<dbReference type="CDD" id="cd01071">
    <property type="entry name" value="PBP2_PhnD_like"/>
    <property type="match status" value="1"/>
</dbReference>
<reference evidence="3 4" key="1">
    <citation type="submission" date="2019-03" db="EMBL/GenBank/DDBJ databases">
        <title>Draft genome sequences of novel Actinobacteria.</title>
        <authorList>
            <person name="Sahin N."/>
            <person name="Ay H."/>
            <person name="Saygin H."/>
        </authorList>
    </citation>
    <scope>NUCLEOTIDE SEQUENCE [LARGE SCALE GENOMIC DNA]</scope>
    <source>
        <strain evidence="3 4">KC712</strain>
    </source>
</reference>
<evidence type="ECO:0000313" key="3">
    <source>
        <dbReference type="EMBL" id="TDD03728.1"/>
    </source>
</evidence>
<evidence type="ECO:0000256" key="2">
    <source>
        <dbReference type="ARBA" id="ARBA00022729"/>
    </source>
</evidence>